<gene>
    <name evidence="1" type="ORF">Lqui_2507</name>
</gene>
<proteinExistence type="predicted"/>
<keyword evidence="2" id="KW-1185">Reference proteome</keyword>
<name>A0A0W0XQ76_9GAMM</name>
<dbReference type="PATRIC" id="fig|45073.5.peg.2653"/>
<accession>A0A0W0XQ76</accession>
<comment type="caution">
    <text evidence="1">The sequence shown here is derived from an EMBL/GenBank/DDBJ whole genome shotgun (WGS) entry which is preliminary data.</text>
</comment>
<dbReference type="AlphaFoldDB" id="A0A0W0XQ76"/>
<sequence>MSKKHNKPQEVEQIHEYDFTDEEFVDDMMDMDDFMCHAAETLKSAQATALELTKLALQYAKNADENTVFELFRRAAEEINEIYG</sequence>
<dbReference type="OrthoDB" id="9939681at2"/>
<evidence type="ECO:0000313" key="1">
    <source>
        <dbReference type="EMBL" id="KTD46582.1"/>
    </source>
</evidence>
<dbReference type="EMBL" id="LNYS01000022">
    <property type="protein sequence ID" value="KTD46582.1"/>
    <property type="molecule type" value="Genomic_DNA"/>
</dbReference>
<dbReference type="STRING" id="45073.Lqui_2507"/>
<dbReference type="Proteomes" id="UP000054618">
    <property type="component" value="Unassembled WGS sequence"/>
</dbReference>
<evidence type="ECO:0000313" key="2">
    <source>
        <dbReference type="Proteomes" id="UP000054618"/>
    </source>
</evidence>
<protein>
    <submittedName>
        <fullName evidence="1">Uncharacterized protein</fullName>
    </submittedName>
</protein>
<dbReference type="RefSeq" id="WP_058508582.1">
    <property type="nucleotide sequence ID" value="NZ_CAAAIK010000008.1"/>
</dbReference>
<reference evidence="1 2" key="1">
    <citation type="submission" date="2015-11" db="EMBL/GenBank/DDBJ databases">
        <title>Genomic analysis of 38 Legionella species identifies large and diverse effector repertoires.</title>
        <authorList>
            <person name="Burstein D."/>
            <person name="Amaro F."/>
            <person name="Zusman T."/>
            <person name="Lifshitz Z."/>
            <person name="Cohen O."/>
            <person name="Gilbert J.A."/>
            <person name="Pupko T."/>
            <person name="Shuman H.A."/>
            <person name="Segal G."/>
        </authorList>
    </citation>
    <scope>NUCLEOTIDE SEQUENCE [LARGE SCALE GENOMIC DNA]</scope>
    <source>
        <strain evidence="1 2">CDC#1442-AUS-E</strain>
    </source>
</reference>
<organism evidence="1 2">
    <name type="scientific">Legionella quinlivanii</name>
    <dbReference type="NCBI Taxonomy" id="45073"/>
    <lineage>
        <taxon>Bacteria</taxon>
        <taxon>Pseudomonadati</taxon>
        <taxon>Pseudomonadota</taxon>
        <taxon>Gammaproteobacteria</taxon>
        <taxon>Legionellales</taxon>
        <taxon>Legionellaceae</taxon>
        <taxon>Legionella</taxon>
    </lineage>
</organism>